<feature type="repeat" description="TPR" evidence="2">
    <location>
        <begin position="204"/>
        <end position="237"/>
    </location>
</feature>
<evidence type="ECO:0000256" key="2">
    <source>
        <dbReference type="PROSITE-ProRule" id="PRU00339"/>
    </source>
</evidence>
<dbReference type="GO" id="GO:0003700">
    <property type="term" value="F:DNA-binding transcription factor activity"/>
    <property type="evidence" value="ECO:0007669"/>
    <property type="project" value="TreeGrafter"/>
</dbReference>
<dbReference type="GO" id="GO:0003677">
    <property type="term" value="F:DNA binding"/>
    <property type="evidence" value="ECO:0007669"/>
    <property type="project" value="UniProtKB-KW"/>
</dbReference>
<dbReference type="SMART" id="SM00530">
    <property type="entry name" value="HTH_XRE"/>
    <property type="match status" value="1"/>
</dbReference>
<name>A0A9D1CNC3_9FIRM</name>
<feature type="domain" description="HTH cro/C1-type" evidence="3">
    <location>
        <begin position="7"/>
        <end position="60"/>
    </location>
</feature>
<dbReference type="InterPro" id="IPR050807">
    <property type="entry name" value="TransReg_Diox_bact_type"/>
</dbReference>
<dbReference type="InterPro" id="IPR010982">
    <property type="entry name" value="Lambda_DNA-bd_dom_sf"/>
</dbReference>
<dbReference type="PROSITE" id="PS50943">
    <property type="entry name" value="HTH_CROC1"/>
    <property type="match status" value="1"/>
</dbReference>
<dbReference type="InterPro" id="IPR011990">
    <property type="entry name" value="TPR-like_helical_dom_sf"/>
</dbReference>
<dbReference type="AlphaFoldDB" id="A0A9D1CNC3"/>
<dbReference type="SUPFAM" id="SSF48452">
    <property type="entry name" value="TPR-like"/>
    <property type="match status" value="1"/>
</dbReference>
<dbReference type="InterPro" id="IPR001387">
    <property type="entry name" value="Cro/C1-type_HTH"/>
</dbReference>
<comment type="caution">
    <text evidence="4">The sequence shown here is derived from an EMBL/GenBank/DDBJ whole genome shotgun (WGS) entry which is preliminary data.</text>
</comment>
<keyword evidence="2" id="KW-0802">TPR repeat</keyword>
<evidence type="ECO:0000259" key="3">
    <source>
        <dbReference type="PROSITE" id="PS50943"/>
    </source>
</evidence>
<reference evidence="4" key="2">
    <citation type="journal article" date="2021" name="PeerJ">
        <title>Extensive microbial diversity within the chicken gut microbiome revealed by metagenomics and culture.</title>
        <authorList>
            <person name="Gilroy R."/>
            <person name="Ravi A."/>
            <person name="Getino M."/>
            <person name="Pursley I."/>
            <person name="Horton D.L."/>
            <person name="Alikhan N.F."/>
            <person name="Baker D."/>
            <person name="Gharbi K."/>
            <person name="Hall N."/>
            <person name="Watson M."/>
            <person name="Adriaenssens E.M."/>
            <person name="Foster-Nyarko E."/>
            <person name="Jarju S."/>
            <person name="Secka A."/>
            <person name="Antonio M."/>
            <person name="Oren A."/>
            <person name="Chaudhuri R.R."/>
            <person name="La Ragione R."/>
            <person name="Hildebrand F."/>
            <person name="Pallen M.J."/>
        </authorList>
    </citation>
    <scope>NUCLEOTIDE SEQUENCE</scope>
    <source>
        <strain evidence="4">13361</strain>
    </source>
</reference>
<dbReference type="InterPro" id="IPR019734">
    <property type="entry name" value="TPR_rpt"/>
</dbReference>
<dbReference type="PANTHER" id="PTHR46797">
    <property type="entry name" value="HTH-TYPE TRANSCRIPTIONAL REGULATOR"/>
    <property type="match status" value="1"/>
</dbReference>
<gene>
    <name evidence="4" type="ORF">IAB74_06930</name>
</gene>
<dbReference type="SUPFAM" id="SSF47413">
    <property type="entry name" value="lambda repressor-like DNA-binding domains"/>
    <property type="match status" value="1"/>
</dbReference>
<dbReference type="Pfam" id="PF01381">
    <property type="entry name" value="HTH_3"/>
    <property type="match status" value="1"/>
</dbReference>
<dbReference type="CDD" id="cd00093">
    <property type="entry name" value="HTH_XRE"/>
    <property type="match status" value="1"/>
</dbReference>
<protein>
    <submittedName>
        <fullName evidence="4">Helix-turn-helix transcriptional regulator</fullName>
    </submittedName>
</protein>
<dbReference type="EMBL" id="DVFK01000092">
    <property type="protein sequence ID" value="HIQ68224.1"/>
    <property type="molecule type" value="Genomic_DNA"/>
</dbReference>
<proteinExistence type="predicted"/>
<reference evidence="4" key="1">
    <citation type="submission" date="2020-10" db="EMBL/GenBank/DDBJ databases">
        <authorList>
            <person name="Gilroy R."/>
        </authorList>
    </citation>
    <scope>NUCLEOTIDE SEQUENCE</scope>
    <source>
        <strain evidence="4">13361</strain>
    </source>
</reference>
<accession>A0A9D1CNC3</accession>
<keyword evidence="1" id="KW-0238">DNA-binding</keyword>
<organism evidence="4 5">
    <name type="scientific">Candidatus Faecousia excrementigallinarum</name>
    <dbReference type="NCBI Taxonomy" id="2840806"/>
    <lineage>
        <taxon>Bacteria</taxon>
        <taxon>Bacillati</taxon>
        <taxon>Bacillota</taxon>
        <taxon>Clostridia</taxon>
        <taxon>Eubacteriales</taxon>
        <taxon>Oscillospiraceae</taxon>
        <taxon>Faecousia</taxon>
    </lineage>
</organism>
<dbReference type="PANTHER" id="PTHR46797:SF1">
    <property type="entry name" value="METHYLPHOSPHONATE SYNTHASE"/>
    <property type="match status" value="1"/>
</dbReference>
<evidence type="ECO:0000313" key="5">
    <source>
        <dbReference type="Proteomes" id="UP000886796"/>
    </source>
</evidence>
<dbReference type="Proteomes" id="UP000886796">
    <property type="component" value="Unassembled WGS sequence"/>
</dbReference>
<sequence>MSLGERLRQARLEAGLSQRQLCGERITRNMLSQLESGAASPSVSTLQYLAARLGKPVGYFLEETTPSTNQQVMEKARKGSGWGVLEALKEYDAPDEVFDRERWLLEALTCLELAEAALGEEKRPLAWSLLEQAASAGAKTPYYTRQLERHRICLACRVRPEKAGELTAGLEPPEELLPLARAALEAGEPERCGTLLDAFPQDTPLWHLLRGEAHYALGEYQKAAPHYHRAEAAYPNRVYPRLEVCYREQEDYKMAYTYACRQRK</sequence>
<dbReference type="GO" id="GO:0005829">
    <property type="term" value="C:cytosol"/>
    <property type="evidence" value="ECO:0007669"/>
    <property type="project" value="TreeGrafter"/>
</dbReference>
<dbReference type="PROSITE" id="PS50005">
    <property type="entry name" value="TPR"/>
    <property type="match status" value="1"/>
</dbReference>
<evidence type="ECO:0000313" key="4">
    <source>
        <dbReference type="EMBL" id="HIQ68224.1"/>
    </source>
</evidence>
<evidence type="ECO:0000256" key="1">
    <source>
        <dbReference type="ARBA" id="ARBA00023125"/>
    </source>
</evidence>
<dbReference type="Gene3D" id="1.25.40.10">
    <property type="entry name" value="Tetratricopeptide repeat domain"/>
    <property type="match status" value="2"/>
</dbReference>